<keyword evidence="5" id="KW-1185">Reference proteome</keyword>
<sequence length="78" mass="8948">MYRNHSEKLPQPKSCTKHSLPEPGTTDWSRDGRLPDSRPRPGYCFRCGENGHLASSCRDAPDPTKVAEKRRKLRERQA</sequence>
<evidence type="ECO:0000259" key="3">
    <source>
        <dbReference type="PROSITE" id="PS50158"/>
    </source>
</evidence>
<reference evidence="4 5" key="1">
    <citation type="submission" date="2024-05" db="EMBL/GenBank/DDBJ databases">
        <title>Genome sequencing and assembly of Indian major carp, Cirrhinus mrigala (Hamilton, 1822).</title>
        <authorList>
            <person name="Mohindra V."/>
            <person name="Chowdhury L.M."/>
            <person name="Lal K."/>
            <person name="Jena J.K."/>
        </authorList>
    </citation>
    <scope>NUCLEOTIDE SEQUENCE [LARGE SCALE GENOMIC DNA]</scope>
    <source>
        <strain evidence="4">CM1030</strain>
        <tissue evidence="4">Blood</tissue>
    </source>
</reference>
<dbReference type="InterPro" id="IPR001878">
    <property type="entry name" value="Znf_CCHC"/>
</dbReference>
<dbReference type="Gene3D" id="4.10.60.10">
    <property type="entry name" value="Zinc finger, CCHC-type"/>
    <property type="match status" value="1"/>
</dbReference>
<evidence type="ECO:0000256" key="1">
    <source>
        <dbReference type="PROSITE-ProRule" id="PRU00047"/>
    </source>
</evidence>
<comment type="caution">
    <text evidence="4">The sequence shown here is derived from an EMBL/GenBank/DDBJ whole genome shotgun (WGS) entry which is preliminary data.</text>
</comment>
<dbReference type="InterPro" id="IPR036875">
    <property type="entry name" value="Znf_CCHC_sf"/>
</dbReference>
<evidence type="ECO:0000256" key="2">
    <source>
        <dbReference type="SAM" id="MobiDB-lite"/>
    </source>
</evidence>
<organism evidence="4 5">
    <name type="scientific">Cirrhinus mrigala</name>
    <name type="common">Mrigala</name>
    <dbReference type="NCBI Taxonomy" id="683832"/>
    <lineage>
        <taxon>Eukaryota</taxon>
        <taxon>Metazoa</taxon>
        <taxon>Chordata</taxon>
        <taxon>Craniata</taxon>
        <taxon>Vertebrata</taxon>
        <taxon>Euteleostomi</taxon>
        <taxon>Actinopterygii</taxon>
        <taxon>Neopterygii</taxon>
        <taxon>Teleostei</taxon>
        <taxon>Ostariophysi</taxon>
        <taxon>Cypriniformes</taxon>
        <taxon>Cyprinidae</taxon>
        <taxon>Labeoninae</taxon>
        <taxon>Labeonini</taxon>
        <taxon>Cirrhinus</taxon>
    </lineage>
</organism>
<proteinExistence type="predicted"/>
<keyword evidence="1" id="KW-0862">Zinc</keyword>
<dbReference type="PROSITE" id="PS50158">
    <property type="entry name" value="ZF_CCHC"/>
    <property type="match status" value="1"/>
</dbReference>
<feature type="non-terminal residue" evidence="4">
    <location>
        <position position="78"/>
    </location>
</feature>
<feature type="domain" description="CCHC-type" evidence="3">
    <location>
        <begin position="44"/>
        <end position="59"/>
    </location>
</feature>
<feature type="region of interest" description="Disordered" evidence="2">
    <location>
        <begin position="1"/>
        <end position="41"/>
    </location>
</feature>
<evidence type="ECO:0000313" key="5">
    <source>
        <dbReference type="Proteomes" id="UP001529510"/>
    </source>
</evidence>
<gene>
    <name evidence="4" type="ORF">M9458_033066</name>
</gene>
<dbReference type="GO" id="GO:0008270">
    <property type="term" value="F:zinc ion binding"/>
    <property type="evidence" value="ECO:0007669"/>
    <property type="project" value="UniProtKB-KW"/>
</dbReference>
<dbReference type="SMART" id="SM00343">
    <property type="entry name" value="ZnF_C2HC"/>
    <property type="match status" value="1"/>
</dbReference>
<evidence type="ECO:0000313" key="4">
    <source>
        <dbReference type="EMBL" id="KAL0172755.1"/>
    </source>
</evidence>
<name>A0ABD0PFD2_CIRMR</name>
<dbReference type="Proteomes" id="UP001529510">
    <property type="component" value="Unassembled WGS sequence"/>
</dbReference>
<dbReference type="SUPFAM" id="SSF57756">
    <property type="entry name" value="Retrovirus zinc finger-like domains"/>
    <property type="match status" value="1"/>
</dbReference>
<keyword evidence="1" id="KW-0863">Zinc-finger</keyword>
<dbReference type="Pfam" id="PF00098">
    <property type="entry name" value="zf-CCHC"/>
    <property type="match status" value="1"/>
</dbReference>
<feature type="region of interest" description="Disordered" evidence="2">
    <location>
        <begin position="55"/>
        <end position="78"/>
    </location>
</feature>
<dbReference type="AlphaFoldDB" id="A0ABD0PFD2"/>
<accession>A0ABD0PFD2</accession>
<feature type="compositionally biased region" description="Basic residues" evidence="2">
    <location>
        <begin position="68"/>
        <end position="78"/>
    </location>
</feature>
<protein>
    <recommendedName>
        <fullName evidence="3">CCHC-type domain-containing protein</fullName>
    </recommendedName>
</protein>
<feature type="compositionally biased region" description="Basic and acidic residues" evidence="2">
    <location>
        <begin position="1"/>
        <end position="10"/>
    </location>
</feature>
<keyword evidence="1" id="KW-0479">Metal-binding</keyword>
<dbReference type="EMBL" id="JAMKFB020000016">
    <property type="protein sequence ID" value="KAL0172755.1"/>
    <property type="molecule type" value="Genomic_DNA"/>
</dbReference>
<feature type="compositionally biased region" description="Basic and acidic residues" evidence="2">
    <location>
        <begin position="28"/>
        <end position="39"/>
    </location>
</feature>